<protein>
    <submittedName>
        <fullName evidence="2">DUF3575 domain-containing protein</fullName>
    </submittedName>
</protein>
<dbReference type="RefSeq" id="WP_162384580.1">
    <property type="nucleotide sequence ID" value="NZ_CP045997.1"/>
</dbReference>
<evidence type="ECO:0000313" key="3">
    <source>
        <dbReference type="Proteomes" id="UP000464577"/>
    </source>
</evidence>
<evidence type="ECO:0000256" key="1">
    <source>
        <dbReference type="SAM" id="SignalP"/>
    </source>
</evidence>
<feature type="chain" id="PRO_5026981858" evidence="1">
    <location>
        <begin position="25"/>
        <end position="204"/>
    </location>
</feature>
<accession>A0A6P1VRC2</accession>
<dbReference type="AlphaFoldDB" id="A0A6P1VRC2"/>
<gene>
    <name evidence="2" type="ORF">GJR95_03550</name>
</gene>
<dbReference type="EMBL" id="CP045997">
    <property type="protein sequence ID" value="QHV94159.1"/>
    <property type="molecule type" value="Genomic_DNA"/>
</dbReference>
<keyword evidence="3" id="KW-1185">Reference proteome</keyword>
<organism evidence="2 3">
    <name type="scientific">Spirosoma endbachense</name>
    <dbReference type="NCBI Taxonomy" id="2666025"/>
    <lineage>
        <taxon>Bacteria</taxon>
        <taxon>Pseudomonadati</taxon>
        <taxon>Bacteroidota</taxon>
        <taxon>Cytophagia</taxon>
        <taxon>Cytophagales</taxon>
        <taxon>Cytophagaceae</taxon>
        <taxon>Spirosoma</taxon>
    </lineage>
</organism>
<keyword evidence="1" id="KW-0732">Signal</keyword>
<dbReference type="Pfam" id="PF12099">
    <property type="entry name" value="DUF3575"/>
    <property type="match status" value="1"/>
</dbReference>
<dbReference type="InterPro" id="IPR021958">
    <property type="entry name" value="DUF3575"/>
</dbReference>
<reference evidence="2 3" key="1">
    <citation type="submission" date="2019-11" db="EMBL/GenBank/DDBJ databases">
        <title>Spirosoma endbachense sp. nov., isolated from a natural salt meadow.</title>
        <authorList>
            <person name="Rojas J."/>
            <person name="Ambika Manirajan B."/>
            <person name="Ratering S."/>
            <person name="Suarez C."/>
            <person name="Geissler-Plaum R."/>
            <person name="Schnell S."/>
        </authorList>
    </citation>
    <scope>NUCLEOTIDE SEQUENCE [LARGE SCALE GENOMIC DNA]</scope>
    <source>
        <strain evidence="2 3">I-24</strain>
    </source>
</reference>
<name>A0A6P1VRC2_9BACT</name>
<evidence type="ECO:0000313" key="2">
    <source>
        <dbReference type="EMBL" id="QHV94159.1"/>
    </source>
</evidence>
<sequence length="204" mass="23111">MHYTAIRLLLLLCSLSPAFVPVLAQDSTRRWSRPNVLKTNLLAPISVFYERALTPRFALRTSIRWWQFGIVSKDEKFVNATLEGKFYTAKLARLMAKGHPSGFFINPYLKVRTLQYVNEIGSGPNKISELDEIRVKSIGFGLTVGYMWVLKRGFVVELVHGGGFMPDALTSFEHTMRYSTVTSDSGRDYLMLDLRTGVSLGYAF</sequence>
<dbReference type="KEGG" id="senf:GJR95_03550"/>
<dbReference type="Proteomes" id="UP000464577">
    <property type="component" value="Chromosome"/>
</dbReference>
<proteinExistence type="predicted"/>
<feature type="signal peptide" evidence="1">
    <location>
        <begin position="1"/>
        <end position="24"/>
    </location>
</feature>